<name>C6M5H2_NEISI</name>
<comment type="caution">
    <text evidence="1">The sequence shown here is derived from an EMBL/GenBank/DDBJ whole genome shotgun (WGS) entry which is preliminary data.</text>
</comment>
<sequence length="46" mass="5446">MVSDDLLLCRNKFFPCVYFMGKAARNLTVRWRRPLINKGIMQLETV</sequence>
<reference evidence="1" key="1">
    <citation type="submission" date="2009-07" db="EMBL/GenBank/DDBJ databases">
        <authorList>
            <person name="Weinstock G."/>
            <person name="Sodergren E."/>
            <person name="Clifton S."/>
            <person name="Fulton L."/>
            <person name="Fulton B."/>
            <person name="Courtney L."/>
            <person name="Fronick C."/>
            <person name="Harrison M."/>
            <person name="Strong C."/>
            <person name="Farmer C."/>
            <person name="Delahaunty K."/>
            <person name="Markovic C."/>
            <person name="Hall O."/>
            <person name="Minx P."/>
            <person name="Tomlinson C."/>
            <person name="Mitreva M."/>
            <person name="Nelson J."/>
            <person name="Hou S."/>
            <person name="Wollam A."/>
            <person name="Pepin K.H."/>
            <person name="Johnson M."/>
            <person name="Bhonagiri V."/>
            <person name="Nash W.E."/>
            <person name="Warren W."/>
            <person name="Chinwalla A."/>
            <person name="Mardis E.R."/>
            <person name="Wilson R.K."/>
        </authorList>
    </citation>
    <scope>NUCLEOTIDE SEQUENCE [LARGE SCALE GENOMIC DNA]</scope>
    <source>
        <strain evidence="1">ATCC 29256</strain>
    </source>
</reference>
<dbReference type="Proteomes" id="UP000005365">
    <property type="component" value="Unassembled WGS sequence"/>
</dbReference>
<dbReference type="EMBL" id="ACKO02000009">
    <property type="protein sequence ID" value="EET44553.1"/>
    <property type="molecule type" value="Genomic_DNA"/>
</dbReference>
<accession>C6M5H2</accession>
<proteinExistence type="predicted"/>
<gene>
    <name evidence="1" type="ORF">NEISICOT_01771</name>
</gene>
<evidence type="ECO:0000313" key="1">
    <source>
        <dbReference type="EMBL" id="EET44553.1"/>
    </source>
</evidence>
<dbReference type="AlphaFoldDB" id="C6M5H2"/>
<protein>
    <submittedName>
        <fullName evidence="1">Uncharacterized protein</fullName>
    </submittedName>
</protein>
<organism evidence="1 2">
    <name type="scientific">Neisseria sicca ATCC 29256</name>
    <dbReference type="NCBI Taxonomy" id="547045"/>
    <lineage>
        <taxon>Bacteria</taxon>
        <taxon>Pseudomonadati</taxon>
        <taxon>Pseudomonadota</taxon>
        <taxon>Betaproteobacteria</taxon>
        <taxon>Neisseriales</taxon>
        <taxon>Neisseriaceae</taxon>
        <taxon>Neisseria</taxon>
    </lineage>
</organism>
<keyword evidence="2" id="KW-1185">Reference proteome</keyword>
<evidence type="ECO:0000313" key="2">
    <source>
        <dbReference type="Proteomes" id="UP000005365"/>
    </source>
</evidence>